<dbReference type="Pfam" id="PF00211">
    <property type="entry name" value="Guanylate_cyc"/>
    <property type="match status" value="1"/>
</dbReference>
<dbReference type="SUPFAM" id="SSF55073">
    <property type="entry name" value="Nucleotide cyclase"/>
    <property type="match status" value="1"/>
</dbReference>
<dbReference type="Gene3D" id="3.30.70.1230">
    <property type="entry name" value="Nucleotide cyclase"/>
    <property type="match status" value="1"/>
</dbReference>
<dbReference type="SMART" id="SM00044">
    <property type="entry name" value="CYCc"/>
    <property type="match status" value="1"/>
</dbReference>
<keyword evidence="2" id="KW-1133">Transmembrane helix</keyword>
<evidence type="ECO:0000256" key="2">
    <source>
        <dbReference type="SAM" id="Phobius"/>
    </source>
</evidence>
<dbReference type="PANTHER" id="PTHR43081">
    <property type="entry name" value="ADENYLATE CYCLASE, TERMINAL-DIFFERENTIATION SPECIFIC-RELATED"/>
    <property type="match status" value="1"/>
</dbReference>
<keyword evidence="2" id="KW-0472">Membrane</keyword>
<comment type="caution">
    <text evidence="4">The sequence shown here is derived from an EMBL/GenBank/DDBJ whole genome shotgun (WGS) entry which is preliminary data.</text>
</comment>
<feature type="domain" description="Guanylate cyclase" evidence="3">
    <location>
        <begin position="449"/>
        <end position="581"/>
    </location>
</feature>
<evidence type="ECO:0000259" key="3">
    <source>
        <dbReference type="PROSITE" id="PS50125"/>
    </source>
</evidence>
<evidence type="ECO:0000256" key="1">
    <source>
        <dbReference type="ARBA" id="ARBA00005381"/>
    </source>
</evidence>
<dbReference type="EMBL" id="JAAVJL010000006">
    <property type="protein sequence ID" value="NMF61132.1"/>
    <property type="molecule type" value="Genomic_DNA"/>
</dbReference>
<feature type="transmembrane region" description="Helical" evidence="2">
    <location>
        <begin position="12"/>
        <end position="32"/>
    </location>
</feature>
<dbReference type="CDD" id="cd07302">
    <property type="entry name" value="CHD"/>
    <property type="match status" value="1"/>
</dbReference>
<dbReference type="InterPro" id="IPR029787">
    <property type="entry name" value="Nucleotide_cyclase"/>
</dbReference>
<proteinExistence type="inferred from homology"/>
<dbReference type="InterPro" id="IPR001054">
    <property type="entry name" value="A/G_cyclase"/>
</dbReference>
<dbReference type="SMART" id="SM01080">
    <property type="entry name" value="CHASE2"/>
    <property type="match status" value="1"/>
</dbReference>
<reference evidence="4 5" key="1">
    <citation type="submission" date="2020-03" db="EMBL/GenBank/DDBJ databases">
        <title>Draft Genome Sequence of 2-Methylisoborneol Producing Pseudanabaena yagii Strain GIHE-NHR1 Isolated from North Han River in South Korea.</title>
        <authorList>
            <person name="Jeong J."/>
        </authorList>
    </citation>
    <scope>NUCLEOTIDE SEQUENCE [LARGE SCALE GENOMIC DNA]</scope>
    <source>
        <strain evidence="4 5">GIHE-NHR1</strain>
    </source>
</reference>
<organism evidence="4 5">
    <name type="scientific">Pseudanabaena yagii GIHE-NHR1</name>
    <dbReference type="NCBI Taxonomy" id="2722753"/>
    <lineage>
        <taxon>Bacteria</taxon>
        <taxon>Bacillati</taxon>
        <taxon>Cyanobacteriota</taxon>
        <taxon>Cyanophyceae</taxon>
        <taxon>Pseudanabaenales</taxon>
        <taxon>Pseudanabaenaceae</taxon>
        <taxon>Pseudanabaena</taxon>
        <taxon>Pseudanabaena yagii</taxon>
    </lineage>
</organism>
<gene>
    <name evidence="4" type="ORF">HC246_24690</name>
</gene>
<keyword evidence="2" id="KW-0812">Transmembrane</keyword>
<keyword evidence="5" id="KW-1185">Reference proteome</keyword>
<name>A0ABX1LY52_9CYAN</name>
<sequence>MWNNLKKRLWQWRGFIITVPTTAGIVLGLRFLGMLQPLELDAYDLFFQWRPTEKIDEHIVLVAINESDIQKYNSPISDANLAKLLNIIKQQQPRVIGLDIYRDLPIESGHEELAAVFTSTPNLIGIRKVLGSQNGGGVPSSPILEKLNQLAANDLLPDGDGKIRRVLLSLRDKRGKPIASLSAALAEEYLKAEKIETKVLDAKIKKYQLGKAIIVPFKSNDGGYVGAEAGGYQILANYRNFQDDFQRVSLADVLEERTPKNIFRDRLVLIGVIAESSGDYFITPNNRPTIGHPFTPTSGITIHANIASQLISSAIDGRPIIQVWIKTVECLWISLWAIIGGLLCWKRRYTRVISEQTQMQLTWETLVIPILGGTLIAGSYIAFIWGWWIPVVPSLLALFGSAIAVSVYTARSANGMRQIFGRYLTDEVVAKLLETPEGLRLGGEKRKVTVLFSDLRGFSSLFERIEPEQGVRAISLYLDVMTEVITKYQGTINEFVGDGIFVMFGAPIQREDDTKRAVTCAIAMQLAMTEVNAKLEAMQIPPLHMGIGLHTGEVLAGNIGSQRRAKYTVMGSTVNLGSRIESYSVGGQVLVSEAILHEIKDIVRIDAQMRVKPKGFNEAIVMFDIGGINDLVLPEDKETLVQLVQPISIEWKILEGKHVKTKKYTGTLHKLSANNAEIKSDFTVEALTNLQITFIDSERELRIDNIYAKVVEVSPENKNSFWIRFTAVPSDVAEWLYDLRQTATNSNSYDETDLATESS</sequence>
<dbReference type="PANTHER" id="PTHR43081:SF1">
    <property type="entry name" value="ADENYLATE CYCLASE, TERMINAL-DIFFERENTIATION SPECIFIC"/>
    <property type="match status" value="1"/>
</dbReference>
<evidence type="ECO:0000313" key="4">
    <source>
        <dbReference type="EMBL" id="NMF61132.1"/>
    </source>
</evidence>
<feature type="transmembrane region" description="Helical" evidence="2">
    <location>
        <begin position="323"/>
        <end position="345"/>
    </location>
</feature>
<protein>
    <submittedName>
        <fullName evidence="4">Adenylate/guanylate cyclase domain-containing protein</fullName>
    </submittedName>
</protein>
<accession>A0ABX1LY52</accession>
<dbReference type="Proteomes" id="UP000738376">
    <property type="component" value="Unassembled WGS sequence"/>
</dbReference>
<feature type="transmembrane region" description="Helical" evidence="2">
    <location>
        <begin position="366"/>
        <end position="385"/>
    </location>
</feature>
<comment type="similarity">
    <text evidence="1">Belongs to the adenylyl cyclase class-3 family.</text>
</comment>
<evidence type="ECO:0000313" key="5">
    <source>
        <dbReference type="Proteomes" id="UP000738376"/>
    </source>
</evidence>
<dbReference type="InterPro" id="IPR050697">
    <property type="entry name" value="Adenylyl/Guanylyl_Cyclase_3/4"/>
</dbReference>
<dbReference type="Pfam" id="PF05226">
    <property type="entry name" value="CHASE2"/>
    <property type="match status" value="1"/>
</dbReference>
<dbReference type="RefSeq" id="WP_169366078.1">
    <property type="nucleotide sequence ID" value="NZ_JAAVJL010000006.1"/>
</dbReference>
<dbReference type="InterPro" id="IPR007890">
    <property type="entry name" value="CHASE2"/>
</dbReference>
<dbReference type="PROSITE" id="PS50125">
    <property type="entry name" value="GUANYLATE_CYCLASE_2"/>
    <property type="match status" value="1"/>
</dbReference>